<evidence type="ECO:0000256" key="1">
    <source>
        <dbReference type="ARBA" id="ARBA00004571"/>
    </source>
</evidence>
<feature type="region of interest" description="Disordered" evidence="10">
    <location>
        <begin position="32"/>
        <end position="52"/>
    </location>
</feature>
<evidence type="ECO:0000256" key="2">
    <source>
        <dbReference type="ARBA" id="ARBA00022448"/>
    </source>
</evidence>
<protein>
    <submittedName>
        <fullName evidence="14">FumJ</fullName>
    </submittedName>
</protein>
<dbReference type="InterPro" id="IPR000531">
    <property type="entry name" value="Beta-barrel_TonB"/>
</dbReference>
<evidence type="ECO:0000256" key="3">
    <source>
        <dbReference type="ARBA" id="ARBA00022452"/>
    </source>
</evidence>
<evidence type="ECO:0000256" key="8">
    <source>
        <dbReference type="PROSITE-ProRule" id="PRU01360"/>
    </source>
</evidence>
<evidence type="ECO:0000259" key="12">
    <source>
        <dbReference type="Pfam" id="PF00593"/>
    </source>
</evidence>
<evidence type="ECO:0000256" key="5">
    <source>
        <dbReference type="ARBA" id="ARBA00023077"/>
    </source>
</evidence>
<dbReference type="PROSITE" id="PS52016">
    <property type="entry name" value="TONB_DEPENDENT_REC_3"/>
    <property type="match status" value="1"/>
</dbReference>
<reference evidence="14" key="1">
    <citation type="journal article" date="2010" name="J. Biotechnol.">
        <title>Degradation of fumonisin B1 by the consecutive action of two bacterial enzymes.</title>
        <authorList>
            <person name="Heinl S."/>
            <person name="Hartinger D."/>
            <person name="Thamhesl M."/>
            <person name="Vekiru E."/>
            <person name="Krska R."/>
            <person name="Schatzmayr G."/>
            <person name="Moll W.-D."/>
            <person name="Grabherr R."/>
        </authorList>
    </citation>
    <scope>NUCLEOTIDE SEQUENCE</scope>
    <source>
        <strain evidence="14">MTA144</strain>
    </source>
</reference>
<dbReference type="EMBL" id="FJ426269">
    <property type="protein sequence ID" value="ACS27062.1"/>
    <property type="molecule type" value="Genomic_DNA"/>
</dbReference>
<comment type="similarity">
    <text evidence="8 9">Belongs to the TonB-dependent receptor family.</text>
</comment>
<evidence type="ECO:0000256" key="9">
    <source>
        <dbReference type="RuleBase" id="RU003357"/>
    </source>
</evidence>
<sequence length="944" mass="100328">MYRKFRIEKPGKANSLLGAVALGTLAFPVSASAQDSDPASIGQPDEADTDRGTSEIVVTGSRLQNGFNSPTPVTAVSSEQLKEASPTNLADALNQLPVFNDSLKTSNPGTTPGTGNSGQNLLNMRGLGSNRNLVLLNGNRFVATNFTGSVDINVLPQALVKRVDVVTGGASAAYGSDAVSGVINFVLDEDLEGIRAELQSGVSTRGDLPSYGGSIAFGTSFADDRLHLLGSFEYFRQDGIRADEATGRRWFDIAAGQYPVPGATTGVTVVPDIRSSRGSYGGLVTSGPLKGIAFLPGGVLGTFDYGNFTSSSFQSGGDGPRVNIGFAPDQLRYNAFLRAAYDVSDTVQVYAEGTYAYSHTNLGAFVISHVGGSNNFRIFRDNAFLPAPLATLMDRNAQASIVVGRFSSDFPLVEIENFAKVYRGAAGFRADIGNGWKLDGSASFGLTDLELRENNLTINRNLYAAVDAVRDPAGNIVCRSTLAGLDQDCVPLNLFGTGSPSASAIDYVTADGVAQLRLEQYVAGLTISGDLGDSLSFGAGPVSVAAGIEYRKEKARQETDAISQATTSITGIRGAPAAQAGRPGGFNLYNPLPFSGSYDIKEGFVEIGVPILKDSALGRSLNLNGAVRYADYSQSGGVTTWKLGGEYEPIDGLRFRATRSRDIRGPSLVELFDPGRQATLNSIYGGQAVQTRFFTAGNADLRPEKADVLTFGAVLRPAFVPGFQFSVDRYVVKVKGAIDFLLPQQEIDACDAGNTFFCDLITENPDGTITVTGPNLNLAVQKAAGIDFEAYYSRPVGGGTFSLRALATHHTSAYRIATGSAPIRSLGQPDTPKWSANFQARYSTDDWALLVQQRFIAASVFNADNVEGVDTNLNHAPAVWYTDATLTFDIAAFGQKQQLFLSVNNLFDRDPPIATNDPSSFSSPTSSAYDPVGRYFNVGVRFRI</sequence>
<organism evidence="14">
    <name type="scientific">Sphingopyxis macrogoltabida</name>
    <name type="common">Sphingomonas macrogoltabidus</name>
    <dbReference type="NCBI Taxonomy" id="33050"/>
    <lineage>
        <taxon>Bacteria</taxon>
        <taxon>Pseudomonadati</taxon>
        <taxon>Pseudomonadota</taxon>
        <taxon>Alphaproteobacteria</taxon>
        <taxon>Sphingomonadales</taxon>
        <taxon>Sphingomonadaceae</taxon>
        <taxon>Sphingopyxis</taxon>
    </lineage>
</organism>
<evidence type="ECO:0000313" key="14">
    <source>
        <dbReference type="EMBL" id="ACS27062.1"/>
    </source>
</evidence>
<name>D2D3B1_SPHMC</name>
<dbReference type="Pfam" id="PF07715">
    <property type="entry name" value="Plug"/>
    <property type="match status" value="1"/>
</dbReference>
<feature type="signal peptide" evidence="11">
    <location>
        <begin position="1"/>
        <end position="33"/>
    </location>
</feature>
<keyword evidence="3 8" id="KW-1134">Transmembrane beta strand</keyword>
<gene>
    <name evidence="14" type="primary">fumJ</name>
</gene>
<dbReference type="SUPFAM" id="SSF56935">
    <property type="entry name" value="Porins"/>
    <property type="match status" value="1"/>
</dbReference>
<accession>D2D3B1</accession>
<evidence type="ECO:0000259" key="13">
    <source>
        <dbReference type="Pfam" id="PF07715"/>
    </source>
</evidence>
<keyword evidence="11" id="KW-0732">Signal</keyword>
<dbReference type="Pfam" id="PF00593">
    <property type="entry name" value="TonB_dep_Rec_b-barrel"/>
    <property type="match status" value="1"/>
</dbReference>
<dbReference type="PANTHER" id="PTHR47234">
    <property type="match status" value="1"/>
</dbReference>
<keyword evidence="6 8" id="KW-0472">Membrane</keyword>
<keyword evidence="5 9" id="KW-0798">TonB box</keyword>
<dbReference type="InterPro" id="IPR012910">
    <property type="entry name" value="Plug_dom"/>
</dbReference>
<keyword evidence="2 8" id="KW-0813">Transport</keyword>
<keyword evidence="4 8" id="KW-0812">Transmembrane</keyword>
<dbReference type="Gene3D" id="2.40.170.20">
    <property type="entry name" value="TonB-dependent receptor, beta-barrel domain"/>
    <property type="match status" value="1"/>
</dbReference>
<feature type="chain" id="PRO_5003030481" evidence="11">
    <location>
        <begin position="34"/>
        <end position="944"/>
    </location>
</feature>
<evidence type="ECO:0000256" key="7">
    <source>
        <dbReference type="ARBA" id="ARBA00023237"/>
    </source>
</evidence>
<dbReference type="InterPro" id="IPR036942">
    <property type="entry name" value="Beta-barrel_TonB_sf"/>
</dbReference>
<comment type="subcellular location">
    <subcellularLocation>
        <location evidence="1 8">Cell outer membrane</location>
        <topology evidence="1 8">Multi-pass membrane protein</topology>
    </subcellularLocation>
</comment>
<dbReference type="InterPro" id="IPR037066">
    <property type="entry name" value="Plug_dom_sf"/>
</dbReference>
<feature type="domain" description="TonB-dependent receptor-like beta-barrel" evidence="12">
    <location>
        <begin position="424"/>
        <end position="906"/>
    </location>
</feature>
<evidence type="ECO:0000256" key="4">
    <source>
        <dbReference type="ARBA" id="ARBA00022692"/>
    </source>
</evidence>
<dbReference type="PANTHER" id="PTHR47234:SF3">
    <property type="entry name" value="SECRETIN_TONB SHORT N-TERMINAL DOMAIN-CONTAINING PROTEIN"/>
    <property type="match status" value="1"/>
</dbReference>
<keyword evidence="7 8" id="KW-0998">Cell outer membrane</keyword>
<proteinExistence type="inferred from homology"/>
<evidence type="ECO:0000256" key="11">
    <source>
        <dbReference type="SAM" id="SignalP"/>
    </source>
</evidence>
<dbReference type="GO" id="GO:0009279">
    <property type="term" value="C:cell outer membrane"/>
    <property type="evidence" value="ECO:0007669"/>
    <property type="project" value="UniProtKB-SubCell"/>
</dbReference>
<dbReference type="InterPro" id="IPR039426">
    <property type="entry name" value="TonB-dep_rcpt-like"/>
</dbReference>
<evidence type="ECO:0000256" key="6">
    <source>
        <dbReference type="ARBA" id="ARBA00023136"/>
    </source>
</evidence>
<feature type="domain" description="TonB-dependent receptor plug" evidence="13">
    <location>
        <begin position="68"/>
        <end position="182"/>
    </location>
</feature>
<dbReference type="Gene3D" id="2.170.130.10">
    <property type="entry name" value="TonB-dependent receptor, plug domain"/>
    <property type="match status" value="1"/>
</dbReference>
<evidence type="ECO:0000256" key="10">
    <source>
        <dbReference type="SAM" id="MobiDB-lite"/>
    </source>
</evidence>
<dbReference type="AlphaFoldDB" id="D2D3B1"/>